<reference evidence="2 3" key="1">
    <citation type="journal article" date="2019" name="ACS Chem. Biol.">
        <title>Identification and Mobilization of a Cryptic Antibiotic Biosynthesis Gene Locus from a Human-Pathogenic Nocardia Isolate.</title>
        <authorList>
            <person name="Herisse M."/>
            <person name="Ishida K."/>
            <person name="Porter J.L."/>
            <person name="Howden B."/>
            <person name="Hertweck C."/>
            <person name="Stinear T.P."/>
            <person name="Pidot S.J."/>
        </authorList>
    </citation>
    <scope>NUCLEOTIDE SEQUENCE [LARGE SCALE GENOMIC DNA]</scope>
    <source>
        <strain evidence="2 3">AUSMDU00012715</strain>
    </source>
</reference>
<feature type="region of interest" description="Disordered" evidence="1">
    <location>
        <begin position="26"/>
        <end position="49"/>
    </location>
</feature>
<dbReference type="Proteomes" id="UP000500953">
    <property type="component" value="Chromosome"/>
</dbReference>
<name>A0A6G9ZCU8_9NOCA</name>
<dbReference type="RefSeq" id="WP_167490774.1">
    <property type="nucleotide sequence ID" value="NZ_CP046173.1"/>
</dbReference>
<proteinExistence type="predicted"/>
<evidence type="ECO:0000313" key="3">
    <source>
        <dbReference type="Proteomes" id="UP000500953"/>
    </source>
</evidence>
<protein>
    <submittedName>
        <fullName evidence="2">Uncharacterized protein</fullName>
    </submittedName>
</protein>
<dbReference type="EMBL" id="CP046173">
    <property type="protein sequence ID" value="QIS23435.1"/>
    <property type="molecule type" value="Genomic_DNA"/>
</dbReference>
<gene>
    <name evidence="2" type="ORF">F6W96_39060</name>
</gene>
<evidence type="ECO:0000256" key="1">
    <source>
        <dbReference type="SAM" id="MobiDB-lite"/>
    </source>
</evidence>
<organism evidence="2 3">
    <name type="scientific">Nocardia terpenica</name>
    <dbReference type="NCBI Taxonomy" id="455432"/>
    <lineage>
        <taxon>Bacteria</taxon>
        <taxon>Bacillati</taxon>
        <taxon>Actinomycetota</taxon>
        <taxon>Actinomycetes</taxon>
        <taxon>Mycobacteriales</taxon>
        <taxon>Nocardiaceae</taxon>
        <taxon>Nocardia</taxon>
    </lineage>
</organism>
<dbReference type="AlphaFoldDB" id="A0A6G9ZCU8"/>
<evidence type="ECO:0000313" key="2">
    <source>
        <dbReference type="EMBL" id="QIS23435.1"/>
    </source>
</evidence>
<sequence>MAEILARYGSLDAFLLRLRLALDDPTIELPPTAPPPDTTRVGRHARTDH</sequence>
<accession>A0A6G9ZCU8</accession>